<dbReference type="Gramene" id="OE9A061359T1">
    <property type="protein sequence ID" value="OE9A061359C1"/>
    <property type="gene ID" value="OE9A061359"/>
</dbReference>
<evidence type="ECO:0000313" key="3">
    <source>
        <dbReference type="EMBL" id="CAA2981973.1"/>
    </source>
</evidence>
<evidence type="ECO:0000256" key="1">
    <source>
        <dbReference type="SAM" id="MobiDB-lite"/>
    </source>
</evidence>
<feature type="signal peptide" evidence="2">
    <location>
        <begin position="1"/>
        <end position="17"/>
    </location>
</feature>
<proteinExistence type="predicted"/>
<name>A0A8S0RRD5_OLEEU</name>
<keyword evidence="2" id="KW-0732">Signal</keyword>
<evidence type="ECO:0000256" key="2">
    <source>
        <dbReference type="SAM" id="SignalP"/>
    </source>
</evidence>
<sequence length="321" mass="33253">MGSGALVLVWSHPSVIALLAYFMSVQRRERSQPRRDRASDCGVRGARDDRKLGASGECLEGRDRGETCFSGEKVLVWSHPSVIAVPAYLMSVQRRERLQPRRDRASDCGVRGAGGDRKLGASGERLEGGIGNKNWFSGEKGSDSNRGGTGTTIVGPAEPVAIESEGPVGSIWRDGIGGKKFLQRRESAGSDSNRGGTGPAIVGFAEPAAFESEGPAGSAWRGGIGEKNCFRCEKGSDSNRRGTGPAIVGIAELAAIESEGPAGSAWRGGIGEKIASAARRSSAGSDRNRGGNGPAIVGSAELATIESEGPAGSAWRGGMGE</sequence>
<dbReference type="Proteomes" id="UP000594638">
    <property type="component" value="Unassembled WGS sequence"/>
</dbReference>
<feature type="region of interest" description="Disordered" evidence="1">
    <location>
        <begin position="100"/>
        <end position="175"/>
    </location>
</feature>
<accession>A0A8S0RRD5</accession>
<keyword evidence="4" id="KW-1185">Reference proteome</keyword>
<protein>
    <submittedName>
        <fullName evidence="3">Uncharacterized protein</fullName>
    </submittedName>
</protein>
<feature type="chain" id="PRO_5035813446" evidence="2">
    <location>
        <begin position="18"/>
        <end position="321"/>
    </location>
</feature>
<evidence type="ECO:0000313" key="4">
    <source>
        <dbReference type="Proteomes" id="UP000594638"/>
    </source>
</evidence>
<feature type="compositionally biased region" description="Basic and acidic residues" evidence="1">
    <location>
        <begin position="114"/>
        <end position="127"/>
    </location>
</feature>
<comment type="caution">
    <text evidence="3">The sequence shown here is derived from an EMBL/GenBank/DDBJ whole genome shotgun (WGS) entry which is preliminary data.</text>
</comment>
<feature type="region of interest" description="Disordered" evidence="1">
    <location>
        <begin position="277"/>
        <end position="321"/>
    </location>
</feature>
<organism evidence="3 4">
    <name type="scientific">Olea europaea subsp. europaea</name>
    <dbReference type="NCBI Taxonomy" id="158383"/>
    <lineage>
        <taxon>Eukaryota</taxon>
        <taxon>Viridiplantae</taxon>
        <taxon>Streptophyta</taxon>
        <taxon>Embryophyta</taxon>
        <taxon>Tracheophyta</taxon>
        <taxon>Spermatophyta</taxon>
        <taxon>Magnoliopsida</taxon>
        <taxon>eudicotyledons</taxon>
        <taxon>Gunneridae</taxon>
        <taxon>Pentapetalae</taxon>
        <taxon>asterids</taxon>
        <taxon>lamiids</taxon>
        <taxon>Lamiales</taxon>
        <taxon>Oleaceae</taxon>
        <taxon>Oleeae</taxon>
        <taxon>Olea</taxon>
    </lineage>
</organism>
<reference evidence="3 4" key="1">
    <citation type="submission" date="2019-12" db="EMBL/GenBank/DDBJ databases">
        <authorList>
            <person name="Alioto T."/>
            <person name="Alioto T."/>
            <person name="Gomez Garrido J."/>
        </authorList>
    </citation>
    <scope>NUCLEOTIDE SEQUENCE [LARGE SCALE GENOMIC DNA]</scope>
</reference>
<dbReference type="AlphaFoldDB" id="A0A8S0RRD5"/>
<dbReference type="EMBL" id="CACTIH010003684">
    <property type="protein sequence ID" value="CAA2981973.1"/>
    <property type="molecule type" value="Genomic_DNA"/>
</dbReference>
<gene>
    <name evidence="3" type="ORF">OLEA9_A061359</name>
</gene>